<dbReference type="InterPro" id="IPR016181">
    <property type="entry name" value="Acyl_CoA_acyltransferase"/>
</dbReference>
<dbReference type="RefSeq" id="WP_406789170.1">
    <property type="nucleotide sequence ID" value="NZ_JBJIAA010000018.1"/>
</dbReference>
<dbReference type="Proteomes" id="UP001623592">
    <property type="component" value="Unassembled WGS sequence"/>
</dbReference>
<dbReference type="CDD" id="cd04301">
    <property type="entry name" value="NAT_SF"/>
    <property type="match status" value="1"/>
</dbReference>
<dbReference type="PANTHER" id="PTHR13355">
    <property type="entry name" value="GLUCOSAMINE 6-PHOSPHATE N-ACETYLTRANSFERASE"/>
    <property type="match status" value="1"/>
</dbReference>
<dbReference type="InterPro" id="IPR000182">
    <property type="entry name" value="GNAT_dom"/>
</dbReference>
<feature type="domain" description="N-acetyltransferase" evidence="1">
    <location>
        <begin position="3"/>
        <end position="148"/>
    </location>
</feature>
<organism evidence="2 3">
    <name type="scientific">Clostridium neuense</name>
    <dbReference type="NCBI Taxonomy" id="1728934"/>
    <lineage>
        <taxon>Bacteria</taxon>
        <taxon>Bacillati</taxon>
        <taxon>Bacillota</taxon>
        <taxon>Clostridia</taxon>
        <taxon>Eubacteriales</taxon>
        <taxon>Clostridiaceae</taxon>
        <taxon>Clostridium</taxon>
    </lineage>
</organism>
<keyword evidence="2" id="KW-0012">Acyltransferase</keyword>
<dbReference type="EC" id="2.3.-.-" evidence="2"/>
<proteinExistence type="predicted"/>
<dbReference type="SUPFAM" id="SSF55729">
    <property type="entry name" value="Acyl-CoA N-acyltransferases (Nat)"/>
    <property type="match status" value="1"/>
</dbReference>
<evidence type="ECO:0000313" key="2">
    <source>
        <dbReference type="EMBL" id="MFL0252513.1"/>
    </source>
</evidence>
<reference evidence="2 3" key="1">
    <citation type="submission" date="2024-11" db="EMBL/GenBank/DDBJ databases">
        <authorList>
            <person name="Heng Y.C."/>
            <person name="Lim A.C.H."/>
            <person name="Lee J.K.Y."/>
            <person name="Kittelmann S."/>
        </authorList>
    </citation>
    <scope>NUCLEOTIDE SEQUENCE [LARGE SCALE GENOMIC DNA]</scope>
    <source>
        <strain evidence="2 3">WILCCON 0114</strain>
    </source>
</reference>
<dbReference type="PANTHER" id="PTHR13355:SF11">
    <property type="entry name" value="GLUCOSAMINE 6-PHOSPHATE N-ACETYLTRANSFERASE"/>
    <property type="match status" value="1"/>
</dbReference>
<protein>
    <submittedName>
        <fullName evidence="2">GNAT family N-acetyltransferase</fullName>
        <ecNumber evidence="2">2.3.-.-</ecNumber>
    </submittedName>
</protein>
<dbReference type="GO" id="GO:0016746">
    <property type="term" value="F:acyltransferase activity"/>
    <property type="evidence" value="ECO:0007669"/>
    <property type="project" value="UniProtKB-KW"/>
</dbReference>
<dbReference type="EMBL" id="JBJIAA010000018">
    <property type="protein sequence ID" value="MFL0252513.1"/>
    <property type="molecule type" value="Genomic_DNA"/>
</dbReference>
<evidence type="ECO:0000313" key="3">
    <source>
        <dbReference type="Proteomes" id="UP001623592"/>
    </source>
</evidence>
<dbReference type="Gene3D" id="3.40.630.30">
    <property type="match status" value="1"/>
</dbReference>
<comment type="caution">
    <text evidence="2">The sequence shown here is derived from an EMBL/GenBank/DDBJ whole genome shotgun (WGS) entry which is preliminary data.</text>
</comment>
<keyword evidence="3" id="KW-1185">Reference proteome</keyword>
<keyword evidence="2" id="KW-0808">Transferase</keyword>
<dbReference type="Pfam" id="PF00583">
    <property type="entry name" value="Acetyltransf_1"/>
    <property type="match status" value="1"/>
</dbReference>
<dbReference type="PROSITE" id="PS51186">
    <property type="entry name" value="GNAT"/>
    <property type="match status" value="1"/>
</dbReference>
<sequence length="148" mass="17180">MEVNVRYSKQKDFNDIFYLLSQVLPNKELDLYYLKEAFERDIESNSYEYICAEANGKVVGFCALSIVNNFWHEGLVSNIYALIVDSSLRGQKIGTTLLKKAFDISKLSGCKKVELDYGFSKEKDVDFYKKLGFQEEPYFFSKSLQEQL</sequence>
<evidence type="ECO:0000259" key="1">
    <source>
        <dbReference type="PROSITE" id="PS51186"/>
    </source>
</evidence>
<name>A0ABW8TIX3_9CLOT</name>
<accession>A0ABW8TIX3</accession>
<gene>
    <name evidence="2" type="ORF">ACJDT4_19045</name>
</gene>
<dbReference type="InterPro" id="IPR039143">
    <property type="entry name" value="GNPNAT1-like"/>
</dbReference>